<evidence type="ECO:0000313" key="2">
    <source>
        <dbReference type="Proteomes" id="UP001168821"/>
    </source>
</evidence>
<evidence type="ECO:0000313" key="1">
    <source>
        <dbReference type="EMBL" id="KAJ3646046.1"/>
    </source>
</evidence>
<sequence>MPRCSYKHSKNNAKYKHCWRNEKIMFRPMSKPTTNRYLCEKWIKLCGGYLEPSKVDRNRYICSKQFVGGCGPTPVFPNPIPYGAEYNLQPCQIDNVINEVIVETNPVSIDSDA</sequence>
<proteinExistence type="predicted"/>
<evidence type="ECO:0008006" key="3">
    <source>
        <dbReference type="Google" id="ProtNLM"/>
    </source>
</evidence>
<comment type="caution">
    <text evidence="1">The sequence shown here is derived from an EMBL/GenBank/DDBJ whole genome shotgun (WGS) entry which is preliminary data.</text>
</comment>
<gene>
    <name evidence="1" type="ORF">Zmor_023657</name>
</gene>
<name>A0AA38I0D4_9CUCU</name>
<protein>
    <recommendedName>
        <fullName evidence="3">THAP-type domain-containing protein</fullName>
    </recommendedName>
</protein>
<accession>A0AA38I0D4</accession>
<organism evidence="1 2">
    <name type="scientific">Zophobas morio</name>
    <dbReference type="NCBI Taxonomy" id="2755281"/>
    <lineage>
        <taxon>Eukaryota</taxon>
        <taxon>Metazoa</taxon>
        <taxon>Ecdysozoa</taxon>
        <taxon>Arthropoda</taxon>
        <taxon>Hexapoda</taxon>
        <taxon>Insecta</taxon>
        <taxon>Pterygota</taxon>
        <taxon>Neoptera</taxon>
        <taxon>Endopterygota</taxon>
        <taxon>Coleoptera</taxon>
        <taxon>Polyphaga</taxon>
        <taxon>Cucujiformia</taxon>
        <taxon>Tenebrionidae</taxon>
        <taxon>Zophobas</taxon>
    </lineage>
</organism>
<dbReference type="EMBL" id="JALNTZ010000007">
    <property type="protein sequence ID" value="KAJ3646046.1"/>
    <property type="molecule type" value="Genomic_DNA"/>
</dbReference>
<keyword evidence="2" id="KW-1185">Reference proteome</keyword>
<dbReference type="AlphaFoldDB" id="A0AA38I0D4"/>
<dbReference type="Proteomes" id="UP001168821">
    <property type="component" value="Unassembled WGS sequence"/>
</dbReference>
<reference evidence="1" key="1">
    <citation type="journal article" date="2023" name="G3 (Bethesda)">
        <title>Whole genome assemblies of Zophobas morio and Tenebrio molitor.</title>
        <authorList>
            <person name="Kaur S."/>
            <person name="Stinson S.A."/>
            <person name="diCenzo G.C."/>
        </authorList>
    </citation>
    <scope>NUCLEOTIDE SEQUENCE</scope>
    <source>
        <strain evidence="1">QUZm001</strain>
    </source>
</reference>